<sequence>MTTPTLPALYTDLADAARAATAVARGAAATPLDSPTPATEWDLRTLVDHWVLYTSYGLEHRARRADLPEELVARDFAAEPDWPQRYAEQLDRALAAWREPAAWQGEVDFGGGSTMPVEAVVGMNLAELVLHGWDVAAATGQTIEIGDGTARTVLGLVEQFAEMFREYAGFADPLPVEDGMPPLERALRLSGRDPLWRP</sequence>
<dbReference type="STRING" id="673521.SAMN05660991_02067"/>
<dbReference type="Pfam" id="PF11716">
    <property type="entry name" value="MDMPI_N"/>
    <property type="match status" value="1"/>
</dbReference>
<accession>A0A1H8T491</accession>
<feature type="domain" description="Mycothiol-dependent maleylpyruvate isomerase metal-binding" evidence="1">
    <location>
        <begin position="13"/>
        <end position="136"/>
    </location>
</feature>
<dbReference type="RefSeq" id="WP_091942733.1">
    <property type="nucleotide sequence ID" value="NZ_FOEE01000005.1"/>
</dbReference>
<gene>
    <name evidence="2" type="ORF">SAMN05660991_02067</name>
</gene>
<name>A0A1H8T491_9ACTN</name>
<dbReference type="GO" id="GO:0046872">
    <property type="term" value="F:metal ion binding"/>
    <property type="evidence" value="ECO:0007669"/>
    <property type="project" value="InterPro"/>
</dbReference>
<dbReference type="InterPro" id="IPR017520">
    <property type="entry name" value="CHP03086"/>
</dbReference>
<evidence type="ECO:0000313" key="3">
    <source>
        <dbReference type="Proteomes" id="UP000198960"/>
    </source>
</evidence>
<dbReference type="Gene3D" id="1.20.120.450">
    <property type="entry name" value="dinb family like domain"/>
    <property type="match status" value="1"/>
</dbReference>
<protein>
    <submittedName>
        <fullName evidence="2">TIGR03086 family protein</fullName>
    </submittedName>
</protein>
<dbReference type="OrthoDB" id="5185819at2"/>
<dbReference type="AlphaFoldDB" id="A0A1H8T491"/>
<dbReference type="EMBL" id="FOEE01000005">
    <property type="protein sequence ID" value="SEO85919.1"/>
    <property type="molecule type" value="Genomic_DNA"/>
</dbReference>
<evidence type="ECO:0000313" key="2">
    <source>
        <dbReference type="EMBL" id="SEO85919.1"/>
    </source>
</evidence>
<keyword evidence="3" id="KW-1185">Reference proteome</keyword>
<dbReference type="NCBIfam" id="TIGR03086">
    <property type="entry name" value="TIGR03086 family metal-binding protein"/>
    <property type="match status" value="1"/>
</dbReference>
<proteinExistence type="predicted"/>
<reference evidence="3" key="1">
    <citation type="submission" date="2016-10" db="EMBL/GenBank/DDBJ databases">
        <authorList>
            <person name="Varghese N."/>
            <person name="Submissions S."/>
        </authorList>
    </citation>
    <scope>NUCLEOTIDE SEQUENCE [LARGE SCALE GENOMIC DNA]</scope>
    <source>
        <strain evidence="3">DSM 45413</strain>
    </source>
</reference>
<dbReference type="SUPFAM" id="SSF109854">
    <property type="entry name" value="DinB/YfiT-like putative metalloenzymes"/>
    <property type="match status" value="1"/>
</dbReference>
<evidence type="ECO:0000259" key="1">
    <source>
        <dbReference type="Pfam" id="PF11716"/>
    </source>
</evidence>
<dbReference type="Proteomes" id="UP000198960">
    <property type="component" value="Unassembled WGS sequence"/>
</dbReference>
<organism evidence="2 3">
    <name type="scientific">Trujillonella endophytica</name>
    <dbReference type="NCBI Taxonomy" id="673521"/>
    <lineage>
        <taxon>Bacteria</taxon>
        <taxon>Bacillati</taxon>
        <taxon>Actinomycetota</taxon>
        <taxon>Actinomycetes</taxon>
        <taxon>Geodermatophilales</taxon>
        <taxon>Geodermatophilaceae</taxon>
        <taxon>Trujillonella</taxon>
    </lineage>
</organism>
<dbReference type="InterPro" id="IPR024344">
    <property type="entry name" value="MDMPI_metal-binding"/>
</dbReference>
<dbReference type="InterPro" id="IPR034660">
    <property type="entry name" value="DinB/YfiT-like"/>
</dbReference>